<dbReference type="InterPro" id="IPR045595">
    <property type="entry name" value="SufBD_N"/>
</dbReference>
<feature type="domain" description="SUF system FeS cluster assembly SufBD N-terminal" evidence="3">
    <location>
        <begin position="27"/>
        <end position="179"/>
    </location>
</feature>
<dbReference type="InterPro" id="IPR000825">
    <property type="entry name" value="SUF_FeS_clus_asmbl_SufBD_core"/>
</dbReference>
<sequence length="443" mass="48762">MEAVKDVTRGFTRRAVEELSSLRGEPDWVREKRLAAWEAYEAIPMPTRTDEEWRCTDIRRLPIGDVAPYATPNGRVDSVAALQPEVAAVLGDEERRAGLTVQVDSSSVFSELSADLAEQGVIFCDLATAIEKYPDLVKQHFMTEAVPVDDNKFAALHGAFWSGGTFVYVPAGVQVEVPLWAQVYAHAGVGVFPHTLVVAEQGASVVVIDAWNSETSDEPTIAAGVVEIIAREEAQVRYIQLQDWGRNVWNFVTQRSLIAQDAVVNSLNVGLGSKLSKSFIAGHLVGAGALAEMLGLYFADETQHLDFQTRQWHISPYAQSDLLFKGAIKDRARTVYSGIIKVFEGAQRTDAYQANRNLILSRTARADTIPNLEIGANDVRCTHGATVGQVEEEYIFYLMSRGIGRTEAVKLIVDGFFDEVIERVPVPEVQETVRAAIARKIGL</sequence>
<dbReference type="InParanoid" id="D1C3Z2"/>
<evidence type="ECO:0000313" key="4">
    <source>
        <dbReference type="EMBL" id="ACZ38959.1"/>
    </source>
</evidence>
<reference evidence="5" key="1">
    <citation type="submission" date="2009-11" db="EMBL/GenBank/DDBJ databases">
        <title>The complete chromosome 1 of Sphaerobacter thermophilus DSM 20745.</title>
        <authorList>
            <person name="Lucas S."/>
            <person name="Copeland A."/>
            <person name="Lapidus A."/>
            <person name="Glavina del Rio T."/>
            <person name="Dalin E."/>
            <person name="Tice H."/>
            <person name="Bruce D."/>
            <person name="Goodwin L."/>
            <person name="Pitluck S."/>
            <person name="Kyrpides N."/>
            <person name="Mavromatis K."/>
            <person name="Ivanova N."/>
            <person name="Mikhailova N."/>
            <person name="LaButti K.M."/>
            <person name="Clum A."/>
            <person name="Sun H.I."/>
            <person name="Brettin T."/>
            <person name="Detter J.C."/>
            <person name="Han C."/>
            <person name="Larimer F."/>
            <person name="Land M."/>
            <person name="Hauser L."/>
            <person name="Markowitz V."/>
            <person name="Cheng J.F."/>
            <person name="Hugenholtz P."/>
            <person name="Woyke T."/>
            <person name="Wu D."/>
            <person name="Steenblock K."/>
            <person name="Schneider S."/>
            <person name="Pukall R."/>
            <person name="Goeker M."/>
            <person name="Klenk H.P."/>
            <person name="Eisen J.A."/>
        </authorList>
    </citation>
    <scope>NUCLEOTIDE SEQUENCE [LARGE SCALE GENOMIC DNA]</scope>
    <source>
        <strain evidence="5">ATCC 49802 / DSM 20745 / S 6022</strain>
    </source>
</reference>
<gene>
    <name evidence="4" type="ordered locus">Sthe_1524</name>
</gene>
<dbReference type="Proteomes" id="UP000002027">
    <property type="component" value="Chromosome 1"/>
</dbReference>
<protein>
    <submittedName>
        <fullName evidence="4">FeS assembly protein SufD</fullName>
    </submittedName>
</protein>
<dbReference type="PANTHER" id="PTHR30508">
    <property type="entry name" value="FES CLUSTER ASSEMBLY PROTEIN SUF"/>
    <property type="match status" value="1"/>
</dbReference>
<evidence type="ECO:0000259" key="2">
    <source>
        <dbReference type="Pfam" id="PF01458"/>
    </source>
</evidence>
<dbReference type="Pfam" id="PF19295">
    <property type="entry name" value="SufBD_N"/>
    <property type="match status" value="1"/>
</dbReference>
<name>D1C3Z2_SPHTD</name>
<dbReference type="GO" id="GO:0016226">
    <property type="term" value="P:iron-sulfur cluster assembly"/>
    <property type="evidence" value="ECO:0007669"/>
    <property type="project" value="InterPro"/>
</dbReference>
<dbReference type="InterPro" id="IPR055346">
    <property type="entry name" value="Fe-S_cluster_assembly_SufBD"/>
</dbReference>
<dbReference type="AlphaFoldDB" id="D1C3Z2"/>
<dbReference type="KEGG" id="sti:Sthe_1524"/>
<dbReference type="InterPro" id="IPR011542">
    <property type="entry name" value="SUF_FeS_clus_asmbl_SufD"/>
</dbReference>
<keyword evidence="5" id="KW-1185">Reference proteome</keyword>
<accession>D1C3Z2</accession>
<dbReference type="NCBIfam" id="TIGR01981">
    <property type="entry name" value="sufD"/>
    <property type="match status" value="1"/>
</dbReference>
<dbReference type="EMBL" id="CP001823">
    <property type="protein sequence ID" value="ACZ38959.1"/>
    <property type="molecule type" value="Genomic_DNA"/>
</dbReference>
<evidence type="ECO:0000313" key="5">
    <source>
        <dbReference type="Proteomes" id="UP000002027"/>
    </source>
</evidence>
<evidence type="ECO:0000256" key="1">
    <source>
        <dbReference type="ARBA" id="ARBA00043967"/>
    </source>
</evidence>
<dbReference type="HOGENOM" id="CLU_026231_0_1_0"/>
<dbReference type="eggNOG" id="COG0719">
    <property type="taxonomic scope" value="Bacteria"/>
</dbReference>
<organism evidence="4 5">
    <name type="scientific">Sphaerobacter thermophilus (strain ATCC 49802 / DSM 20745 / KCCM 41009 / NCIMB 13125 / S 6022)</name>
    <dbReference type="NCBI Taxonomy" id="479434"/>
    <lineage>
        <taxon>Bacteria</taxon>
        <taxon>Pseudomonadati</taxon>
        <taxon>Thermomicrobiota</taxon>
        <taxon>Thermomicrobia</taxon>
        <taxon>Sphaerobacterales</taxon>
        <taxon>Sphaerobacterineae</taxon>
        <taxon>Sphaerobacteraceae</taxon>
        <taxon>Sphaerobacter</taxon>
    </lineage>
</organism>
<feature type="domain" description="SUF system FeS cluster assembly SufBD core" evidence="2">
    <location>
        <begin position="187"/>
        <end position="416"/>
    </location>
</feature>
<reference evidence="4 5" key="2">
    <citation type="journal article" date="2010" name="Stand. Genomic Sci.">
        <title>Complete genome sequence of Desulfohalobium retbaense type strain (HR(100)).</title>
        <authorList>
            <person name="Spring S."/>
            <person name="Nolan M."/>
            <person name="Lapidus A."/>
            <person name="Glavina Del Rio T."/>
            <person name="Copeland A."/>
            <person name="Tice H."/>
            <person name="Cheng J.F."/>
            <person name="Lucas S."/>
            <person name="Land M."/>
            <person name="Chen F."/>
            <person name="Bruce D."/>
            <person name="Goodwin L."/>
            <person name="Pitluck S."/>
            <person name="Ivanova N."/>
            <person name="Mavromatis K."/>
            <person name="Mikhailova N."/>
            <person name="Pati A."/>
            <person name="Chen A."/>
            <person name="Palaniappan K."/>
            <person name="Hauser L."/>
            <person name="Chang Y.J."/>
            <person name="Jeffries C.D."/>
            <person name="Munk C."/>
            <person name="Kiss H."/>
            <person name="Chain P."/>
            <person name="Han C."/>
            <person name="Brettin T."/>
            <person name="Detter J.C."/>
            <person name="Schuler E."/>
            <person name="Goker M."/>
            <person name="Rohde M."/>
            <person name="Bristow J."/>
            <person name="Eisen J.A."/>
            <person name="Markowitz V."/>
            <person name="Hugenholtz P."/>
            <person name="Kyrpides N.C."/>
            <person name="Klenk H.P."/>
        </authorList>
    </citation>
    <scope>NUCLEOTIDE SEQUENCE [LARGE SCALE GENOMIC DNA]</scope>
    <source>
        <strain evidence="5">ATCC 49802 / DSM 20745 / S 6022</strain>
    </source>
</reference>
<dbReference type="SUPFAM" id="SSF101960">
    <property type="entry name" value="Stabilizer of iron transporter SufD"/>
    <property type="match status" value="1"/>
</dbReference>
<dbReference type="STRING" id="479434.Sthe_1524"/>
<dbReference type="RefSeq" id="WP_012872006.1">
    <property type="nucleotide sequence ID" value="NC_013523.1"/>
</dbReference>
<evidence type="ECO:0000259" key="3">
    <source>
        <dbReference type="Pfam" id="PF19295"/>
    </source>
</evidence>
<dbReference type="PANTHER" id="PTHR30508:SF1">
    <property type="entry name" value="UPF0051 PROTEIN ABCI8, CHLOROPLASTIC-RELATED"/>
    <property type="match status" value="1"/>
</dbReference>
<dbReference type="Pfam" id="PF01458">
    <property type="entry name" value="SUFBD_core"/>
    <property type="match status" value="1"/>
</dbReference>
<comment type="similarity">
    <text evidence="1">Belongs to the iron-sulfur cluster assembly SufBD family.</text>
</comment>
<dbReference type="InterPro" id="IPR037284">
    <property type="entry name" value="SUF_FeS_clus_asmbl_SufBD_sf"/>
</dbReference>
<proteinExistence type="inferred from homology"/>